<evidence type="ECO:0000313" key="2">
    <source>
        <dbReference type="EMBL" id="BBO73570.1"/>
    </source>
</evidence>
<dbReference type="KEGG" id="dwd:DSCW_09870"/>
<evidence type="ECO:0000313" key="3">
    <source>
        <dbReference type="Proteomes" id="UP000427769"/>
    </source>
</evidence>
<protein>
    <submittedName>
        <fullName evidence="2">Uncharacterized protein</fullName>
    </submittedName>
</protein>
<dbReference type="Proteomes" id="UP000427769">
    <property type="component" value="Chromosome"/>
</dbReference>
<proteinExistence type="predicted"/>
<evidence type="ECO:0000256" key="1">
    <source>
        <dbReference type="SAM" id="Phobius"/>
    </source>
</evidence>
<organism evidence="2 3">
    <name type="scientific">Desulfosarcina widdelii</name>
    <dbReference type="NCBI Taxonomy" id="947919"/>
    <lineage>
        <taxon>Bacteria</taxon>
        <taxon>Pseudomonadati</taxon>
        <taxon>Thermodesulfobacteriota</taxon>
        <taxon>Desulfobacteria</taxon>
        <taxon>Desulfobacterales</taxon>
        <taxon>Desulfosarcinaceae</taxon>
        <taxon>Desulfosarcina</taxon>
    </lineage>
</organism>
<gene>
    <name evidence="2" type="ORF">DSCW_09870</name>
</gene>
<name>A0A5K7YYV9_9BACT</name>
<dbReference type="AlphaFoldDB" id="A0A5K7YYV9"/>
<dbReference type="RefSeq" id="WP_155302664.1">
    <property type="nucleotide sequence ID" value="NZ_AP021875.1"/>
</dbReference>
<keyword evidence="1" id="KW-0472">Membrane</keyword>
<reference evidence="2 3" key="1">
    <citation type="submission" date="2019-11" db="EMBL/GenBank/DDBJ databases">
        <title>Comparative genomics of hydrocarbon-degrading Desulfosarcina strains.</title>
        <authorList>
            <person name="Watanabe M."/>
            <person name="Kojima H."/>
            <person name="Fukui M."/>
        </authorList>
    </citation>
    <scope>NUCLEOTIDE SEQUENCE [LARGE SCALE GENOMIC DNA]</scope>
    <source>
        <strain evidence="2 3">PP31</strain>
    </source>
</reference>
<keyword evidence="1" id="KW-0812">Transmembrane</keyword>
<sequence>MGADEGKPVPIADNYRTGIRIMSLAPKEVTCRCGHSFITDRERSWCGKCCDAVYYHEKDKNRYRNNSMYIVGIIIAVVTFLTYVFMELIASPLLSA</sequence>
<dbReference type="EMBL" id="AP021875">
    <property type="protein sequence ID" value="BBO73570.1"/>
    <property type="molecule type" value="Genomic_DNA"/>
</dbReference>
<keyword evidence="3" id="KW-1185">Reference proteome</keyword>
<accession>A0A5K7YYV9</accession>
<keyword evidence="1" id="KW-1133">Transmembrane helix</keyword>
<dbReference type="OrthoDB" id="5422165at2"/>
<feature type="transmembrane region" description="Helical" evidence="1">
    <location>
        <begin position="68"/>
        <end position="86"/>
    </location>
</feature>